<gene>
    <name evidence="2" type="ORF">EVAR_18179_1</name>
</gene>
<sequence>MAITGPRAWTVPSKCSAPSLSRATETSPTFKTSPSTSQPSAADVCPEVVAPITVFDLNAPNLAALAAKIGSVSSPAQKLLALAEYALLVETIKNTN</sequence>
<keyword evidence="3" id="KW-1185">Reference proteome</keyword>
<dbReference type="Proteomes" id="UP000299102">
    <property type="component" value="Unassembled WGS sequence"/>
</dbReference>
<dbReference type="EMBL" id="BGZK01000232">
    <property type="protein sequence ID" value="GBP30380.1"/>
    <property type="molecule type" value="Genomic_DNA"/>
</dbReference>
<dbReference type="AlphaFoldDB" id="A0A4C1UVW7"/>
<protein>
    <submittedName>
        <fullName evidence="2">Uncharacterized protein</fullName>
    </submittedName>
</protein>
<name>A0A4C1UVW7_EUMVA</name>
<evidence type="ECO:0000313" key="2">
    <source>
        <dbReference type="EMBL" id="GBP30380.1"/>
    </source>
</evidence>
<proteinExistence type="predicted"/>
<organism evidence="2 3">
    <name type="scientific">Eumeta variegata</name>
    <name type="common">Bagworm moth</name>
    <name type="synonym">Eumeta japonica</name>
    <dbReference type="NCBI Taxonomy" id="151549"/>
    <lineage>
        <taxon>Eukaryota</taxon>
        <taxon>Metazoa</taxon>
        <taxon>Ecdysozoa</taxon>
        <taxon>Arthropoda</taxon>
        <taxon>Hexapoda</taxon>
        <taxon>Insecta</taxon>
        <taxon>Pterygota</taxon>
        <taxon>Neoptera</taxon>
        <taxon>Endopterygota</taxon>
        <taxon>Lepidoptera</taxon>
        <taxon>Glossata</taxon>
        <taxon>Ditrysia</taxon>
        <taxon>Tineoidea</taxon>
        <taxon>Psychidae</taxon>
        <taxon>Oiketicinae</taxon>
        <taxon>Eumeta</taxon>
    </lineage>
</organism>
<feature type="region of interest" description="Disordered" evidence="1">
    <location>
        <begin position="1"/>
        <end position="41"/>
    </location>
</feature>
<accession>A0A4C1UVW7</accession>
<evidence type="ECO:0000256" key="1">
    <source>
        <dbReference type="SAM" id="MobiDB-lite"/>
    </source>
</evidence>
<reference evidence="2 3" key="1">
    <citation type="journal article" date="2019" name="Commun. Biol.">
        <title>The bagworm genome reveals a unique fibroin gene that provides high tensile strength.</title>
        <authorList>
            <person name="Kono N."/>
            <person name="Nakamura H."/>
            <person name="Ohtoshi R."/>
            <person name="Tomita M."/>
            <person name="Numata K."/>
            <person name="Arakawa K."/>
        </authorList>
    </citation>
    <scope>NUCLEOTIDE SEQUENCE [LARGE SCALE GENOMIC DNA]</scope>
</reference>
<evidence type="ECO:0000313" key="3">
    <source>
        <dbReference type="Proteomes" id="UP000299102"/>
    </source>
</evidence>
<comment type="caution">
    <text evidence="2">The sequence shown here is derived from an EMBL/GenBank/DDBJ whole genome shotgun (WGS) entry which is preliminary data.</text>
</comment>
<feature type="compositionally biased region" description="Low complexity" evidence="1">
    <location>
        <begin position="24"/>
        <end position="40"/>
    </location>
</feature>